<dbReference type="GO" id="GO:0005662">
    <property type="term" value="C:DNA replication factor A complex"/>
    <property type="evidence" value="ECO:0007669"/>
    <property type="project" value="TreeGrafter"/>
</dbReference>
<dbReference type="EMBL" id="GEDC01010273">
    <property type="protein sequence ID" value="JAS27025.1"/>
    <property type="molecule type" value="Transcribed_RNA"/>
</dbReference>
<dbReference type="GO" id="GO:0000724">
    <property type="term" value="P:double-strand break repair via homologous recombination"/>
    <property type="evidence" value="ECO:0007669"/>
    <property type="project" value="TreeGrafter"/>
</dbReference>
<dbReference type="GO" id="GO:0035861">
    <property type="term" value="C:site of double-strand break"/>
    <property type="evidence" value="ECO:0007669"/>
    <property type="project" value="TreeGrafter"/>
</dbReference>
<gene>
    <name evidence="5" type="ORF">g.33210</name>
    <name evidence="4" type="ORF">g.33211</name>
</gene>
<proteinExistence type="inferred from homology"/>
<comment type="subcellular location">
    <subcellularLocation>
        <location evidence="1">Nucleus</location>
    </subcellularLocation>
</comment>
<protein>
    <recommendedName>
        <fullName evidence="6">Replication factor A protein 3</fullName>
    </recommendedName>
</protein>
<dbReference type="Gene3D" id="2.40.50.140">
    <property type="entry name" value="Nucleic acid-binding proteins"/>
    <property type="match status" value="1"/>
</dbReference>
<dbReference type="GO" id="GO:0006289">
    <property type="term" value="P:nucleotide-excision repair"/>
    <property type="evidence" value="ECO:0007669"/>
    <property type="project" value="TreeGrafter"/>
</dbReference>
<dbReference type="InterPro" id="IPR012340">
    <property type="entry name" value="NA-bd_OB-fold"/>
</dbReference>
<dbReference type="Pfam" id="PF08661">
    <property type="entry name" value="Rep_fac-A_3"/>
    <property type="match status" value="1"/>
</dbReference>
<dbReference type="EMBL" id="GEDC01023726">
    <property type="protein sequence ID" value="JAS13572.1"/>
    <property type="molecule type" value="Transcribed_RNA"/>
</dbReference>
<dbReference type="CDD" id="cd04479">
    <property type="entry name" value="RPA3"/>
    <property type="match status" value="1"/>
</dbReference>
<accession>A0A1B6DMY0</accession>
<dbReference type="AlphaFoldDB" id="A0A1B6DMY0"/>
<dbReference type="InterPro" id="IPR013970">
    <property type="entry name" value="Rfa2"/>
</dbReference>
<evidence type="ECO:0008006" key="6">
    <source>
        <dbReference type="Google" id="ProtNLM"/>
    </source>
</evidence>
<reference evidence="5" key="1">
    <citation type="submission" date="2015-12" db="EMBL/GenBank/DDBJ databases">
        <title>De novo transcriptome assembly of four potential Pierce s Disease insect vectors from Arizona vineyards.</title>
        <authorList>
            <person name="Tassone E.E."/>
        </authorList>
    </citation>
    <scope>NUCLEOTIDE SEQUENCE</scope>
</reference>
<evidence type="ECO:0000256" key="2">
    <source>
        <dbReference type="ARBA" id="ARBA00009761"/>
    </source>
</evidence>
<keyword evidence="3" id="KW-0539">Nucleus</keyword>
<dbReference type="GO" id="GO:0006284">
    <property type="term" value="P:base-excision repair"/>
    <property type="evidence" value="ECO:0007669"/>
    <property type="project" value="TreeGrafter"/>
</dbReference>
<name>A0A1B6DMY0_9HEMI</name>
<dbReference type="GO" id="GO:0006298">
    <property type="term" value="P:mismatch repair"/>
    <property type="evidence" value="ECO:0007669"/>
    <property type="project" value="TreeGrafter"/>
</dbReference>
<dbReference type="GO" id="GO:0003684">
    <property type="term" value="F:damaged DNA binding"/>
    <property type="evidence" value="ECO:0007669"/>
    <property type="project" value="TreeGrafter"/>
</dbReference>
<sequence>MHCGKLDLKPRVNGSLLMKHTGQNVAIIGNVLKTHPNGKAFDIQTSDNHVVTVLLETPLNDIISGLVEVHGKGQGQKQIQCSYYMSFPPELADSYDAEIDNDVITVVHAIPNPWR</sequence>
<organism evidence="5">
    <name type="scientific">Clastoptera arizonana</name>
    <name type="common">Arizona spittle bug</name>
    <dbReference type="NCBI Taxonomy" id="38151"/>
    <lineage>
        <taxon>Eukaryota</taxon>
        <taxon>Metazoa</taxon>
        <taxon>Ecdysozoa</taxon>
        <taxon>Arthropoda</taxon>
        <taxon>Hexapoda</taxon>
        <taxon>Insecta</taxon>
        <taxon>Pterygota</taxon>
        <taxon>Neoptera</taxon>
        <taxon>Paraneoptera</taxon>
        <taxon>Hemiptera</taxon>
        <taxon>Auchenorrhyncha</taxon>
        <taxon>Cercopoidea</taxon>
        <taxon>Clastopteridae</taxon>
        <taxon>Clastoptera</taxon>
    </lineage>
</organism>
<dbReference type="FunFam" id="2.40.50.140:FF:000395">
    <property type="entry name" value="Replication protein A3"/>
    <property type="match status" value="1"/>
</dbReference>
<evidence type="ECO:0000256" key="3">
    <source>
        <dbReference type="ARBA" id="ARBA00023242"/>
    </source>
</evidence>
<evidence type="ECO:0000313" key="5">
    <source>
        <dbReference type="EMBL" id="JAS27025.1"/>
    </source>
</evidence>
<comment type="similarity">
    <text evidence="2">Belongs to the replication factor A protein 3 family.</text>
</comment>
<dbReference type="PANTHER" id="PTHR15114:SF1">
    <property type="entry name" value="REPLICATION PROTEIN A 14 KDA SUBUNIT"/>
    <property type="match status" value="1"/>
</dbReference>
<evidence type="ECO:0000313" key="4">
    <source>
        <dbReference type="EMBL" id="JAS13572.1"/>
    </source>
</evidence>
<dbReference type="PANTHER" id="PTHR15114">
    <property type="entry name" value="REPLICATION PROTEIN A3"/>
    <property type="match status" value="1"/>
</dbReference>
<evidence type="ECO:0000256" key="1">
    <source>
        <dbReference type="ARBA" id="ARBA00004123"/>
    </source>
</evidence>
<dbReference type="SUPFAM" id="SSF50249">
    <property type="entry name" value="Nucleic acid-binding proteins"/>
    <property type="match status" value="1"/>
</dbReference>
<dbReference type="GO" id="GO:0003697">
    <property type="term" value="F:single-stranded DNA binding"/>
    <property type="evidence" value="ECO:0007669"/>
    <property type="project" value="TreeGrafter"/>
</dbReference>
<dbReference type="GO" id="GO:0006260">
    <property type="term" value="P:DNA replication"/>
    <property type="evidence" value="ECO:0007669"/>
    <property type="project" value="InterPro"/>
</dbReference>